<dbReference type="EMBL" id="JACIBV010000001">
    <property type="protein sequence ID" value="MBB3732392.1"/>
    <property type="molecule type" value="Genomic_DNA"/>
</dbReference>
<dbReference type="PROSITE" id="PS50949">
    <property type="entry name" value="HTH_GNTR"/>
    <property type="match status" value="1"/>
</dbReference>
<dbReference type="PANTHER" id="PTHR46577">
    <property type="entry name" value="HTH-TYPE TRANSCRIPTIONAL REGULATORY PROTEIN GABR"/>
    <property type="match status" value="1"/>
</dbReference>
<dbReference type="SUPFAM" id="SSF53383">
    <property type="entry name" value="PLP-dependent transferases"/>
    <property type="match status" value="1"/>
</dbReference>
<dbReference type="InterPro" id="IPR000524">
    <property type="entry name" value="Tscrpt_reg_HTH_GntR"/>
</dbReference>
<keyword evidence="3" id="KW-0805">Transcription regulation</keyword>
<feature type="domain" description="HTH gntR-type" evidence="6">
    <location>
        <begin position="10"/>
        <end position="78"/>
    </location>
</feature>
<dbReference type="Pfam" id="PF00392">
    <property type="entry name" value="GntR"/>
    <property type="match status" value="1"/>
</dbReference>
<sequence length="480" mass="52292">MELHVSLDRSDLSGQIYRQIRQAVLDGRLRPGDPLPSSRELHRRLQVSRNTVCTAYERLTGEGFLVTRTGAGTYVSAAVRQSAADGGPAGQALRARPLWERAADPPDLSAVRARFDLRPGSVDARLFPYQTWRRVLTAELRASAVGPATHGDPLGLPALREAIARHIGLSRGVRTDAGHVVVTTGTQQSLDLVTRVLVEPGERVAVEEPGYGMARRLFASLGARVVPVPVDRDGLVVEAVPRGVRMIYVTPSHQCPLGMPMTLARRMELLARAEAEGAAVIEDDYDSEFRYTGRPVESLHGLDRAGRVLYLGSFSKTMLPTLRMGFLVVPPSLRRAVRAAKHLSDWHTALPSQAALARFIDEGALARHVRRARREYHVRRDRVLAALATDLAPWLEPVPAAAGLHVSAFARTGGVHDLLDVAALALDKEVAVWTLAGHYQTEAVRPGLILGFGAIPTDRLDEALARLRACLAEVLGRSPR</sequence>
<evidence type="ECO:0000256" key="5">
    <source>
        <dbReference type="ARBA" id="ARBA00023163"/>
    </source>
</evidence>
<protein>
    <submittedName>
        <fullName evidence="7">GntR family transcriptional regulator/MocR family aminotransferase</fullName>
    </submittedName>
</protein>
<dbReference type="SMART" id="SM00345">
    <property type="entry name" value="HTH_GNTR"/>
    <property type="match status" value="1"/>
</dbReference>
<dbReference type="GO" id="GO:0008483">
    <property type="term" value="F:transaminase activity"/>
    <property type="evidence" value="ECO:0007669"/>
    <property type="project" value="UniProtKB-KW"/>
</dbReference>
<keyword evidence="7" id="KW-0032">Aminotransferase</keyword>
<keyword evidence="7" id="KW-0808">Transferase</keyword>
<dbReference type="SUPFAM" id="SSF46785">
    <property type="entry name" value="Winged helix' DNA-binding domain"/>
    <property type="match status" value="1"/>
</dbReference>
<gene>
    <name evidence="7" type="ORF">FHR33_008252</name>
</gene>
<reference evidence="7 8" key="1">
    <citation type="submission" date="2020-08" db="EMBL/GenBank/DDBJ databases">
        <title>Sequencing the genomes of 1000 actinobacteria strains.</title>
        <authorList>
            <person name="Klenk H.-P."/>
        </authorList>
    </citation>
    <scope>NUCLEOTIDE SEQUENCE [LARGE SCALE GENOMIC DNA]</scope>
    <source>
        <strain evidence="7 8">DSM 44320</strain>
    </source>
</reference>
<dbReference type="InterPro" id="IPR015424">
    <property type="entry name" value="PyrdxlP-dep_Trfase"/>
</dbReference>
<dbReference type="CDD" id="cd00609">
    <property type="entry name" value="AAT_like"/>
    <property type="match status" value="1"/>
</dbReference>
<evidence type="ECO:0000313" key="8">
    <source>
        <dbReference type="Proteomes" id="UP000579945"/>
    </source>
</evidence>
<dbReference type="GO" id="GO:0003700">
    <property type="term" value="F:DNA-binding transcription factor activity"/>
    <property type="evidence" value="ECO:0007669"/>
    <property type="project" value="InterPro"/>
</dbReference>
<dbReference type="PANTHER" id="PTHR46577:SF1">
    <property type="entry name" value="HTH-TYPE TRANSCRIPTIONAL REGULATORY PROTEIN GABR"/>
    <property type="match status" value="1"/>
</dbReference>
<proteinExistence type="inferred from homology"/>
<dbReference type="Proteomes" id="UP000579945">
    <property type="component" value="Unassembled WGS sequence"/>
</dbReference>
<evidence type="ECO:0000256" key="4">
    <source>
        <dbReference type="ARBA" id="ARBA00023125"/>
    </source>
</evidence>
<evidence type="ECO:0000259" key="6">
    <source>
        <dbReference type="PROSITE" id="PS50949"/>
    </source>
</evidence>
<dbReference type="InterPro" id="IPR036390">
    <property type="entry name" value="WH_DNA-bd_sf"/>
</dbReference>
<evidence type="ECO:0000256" key="3">
    <source>
        <dbReference type="ARBA" id="ARBA00023015"/>
    </source>
</evidence>
<dbReference type="RefSeq" id="WP_183659348.1">
    <property type="nucleotide sequence ID" value="NZ_JACIBV010000001.1"/>
</dbReference>
<dbReference type="AlphaFoldDB" id="A0A7W5VQA5"/>
<organism evidence="7 8">
    <name type="scientific">Nonomuraea dietziae</name>
    <dbReference type="NCBI Taxonomy" id="65515"/>
    <lineage>
        <taxon>Bacteria</taxon>
        <taxon>Bacillati</taxon>
        <taxon>Actinomycetota</taxon>
        <taxon>Actinomycetes</taxon>
        <taxon>Streptosporangiales</taxon>
        <taxon>Streptosporangiaceae</taxon>
        <taxon>Nonomuraea</taxon>
    </lineage>
</organism>
<comment type="caution">
    <text evidence="7">The sequence shown here is derived from an EMBL/GenBank/DDBJ whole genome shotgun (WGS) entry which is preliminary data.</text>
</comment>
<keyword evidence="8" id="KW-1185">Reference proteome</keyword>
<dbReference type="GeneID" id="95394435"/>
<dbReference type="Gene3D" id="1.10.10.10">
    <property type="entry name" value="Winged helix-like DNA-binding domain superfamily/Winged helix DNA-binding domain"/>
    <property type="match status" value="1"/>
</dbReference>
<dbReference type="InterPro" id="IPR004839">
    <property type="entry name" value="Aminotransferase_I/II_large"/>
</dbReference>
<name>A0A7W5VQA5_9ACTN</name>
<dbReference type="InterPro" id="IPR036388">
    <property type="entry name" value="WH-like_DNA-bd_sf"/>
</dbReference>
<keyword evidence="4" id="KW-0238">DNA-binding</keyword>
<dbReference type="Gene3D" id="3.40.640.10">
    <property type="entry name" value="Type I PLP-dependent aspartate aminotransferase-like (Major domain)"/>
    <property type="match status" value="1"/>
</dbReference>
<comment type="similarity">
    <text evidence="1">In the C-terminal section; belongs to the class-I pyridoxal-phosphate-dependent aminotransferase family.</text>
</comment>
<evidence type="ECO:0000256" key="1">
    <source>
        <dbReference type="ARBA" id="ARBA00005384"/>
    </source>
</evidence>
<evidence type="ECO:0000256" key="2">
    <source>
        <dbReference type="ARBA" id="ARBA00022898"/>
    </source>
</evidence>
<keyword evidence="5" id="KW-0804">Transcription</keyword>
<dbReference type="Pfam" id="PF00155">
    <property type="entry name" value="Aminotran_1_2"/>
    <property type="match status" value="1"/>
</dbReference>
<dbReference type="CDD" id="cd07377">
    <property type="entry name" value="WHTH_GntR"/>
    <property type="match status" value="1"/>
</dbReference>
<dbReference type="InterPro" id="IPR015421">
    <property type="entry name" value="PyrdxlP-dep_Trfase_major"/>
</dbReference>
<evidence type="ECO:0000313" key="7">
    <source>
        <dbReference type="EMBL" id="MBB3732392.1"/>
    </source>
</evidence>
<accession>A0A7W5VQA5</accession>
<dbReference type="GO" id="GO:0003677">
    <property type="term" value="F:DNA binding"/>
    <property type="evidence" value="ECO:0007669"/>
    <property type="project" value="UniProtKB-KW"/>
</dbReference>
<dbReference type="InterPro" id="IPR051446">
    <property type="entry name" value="HTH_trans_reg/aminotransferase"/>
</dbReference>
<dbReference type="GO" id="GO:0030170">
    <property type="term" value="F:pyridoxal phosphate binding"/>
    <property type="evidence" value="ECO:0007669"/>
    <property type="project" value="InterPro"/>
</dbReference>
<keyword evidence="2" id="KW-0663">Pyridoxal phosphate</keyword>
<dbReference type="PRINTS" id="PR00035">
    <property type="entry name" value="HTHGNTR"/>
</dbReference>